<dbReference type="EMBL" id="JAUSUB010000010">
    <property type="protein sequence ID" value="MDQ0270764.1"/>
    <property type="molecule type" value="Genomic_DNA"/>
</dbReference>
<feature type="transmembrane region" description="Helical" evidence="1">
    <location>
        <begin position="99"/>
        <end position="127"/>
    </location>
</feature>
<sequence length="145" mass="15906">MKEEIFSKATEYIDAIAANLGVAAEHVYGLMVQQKFTEGVAETIVGVLMLILFIVTLTLVIGAYLNPKYKTVGDGYLKAEVPSNIYAKVYELIDRTDGFAHMIIVPFLLLTALFGTLCIYSGILTLINPEYYAIKEILDAFGGGK</sequence>
<keyword evidence="1" id="KW-0472">Membrane</keyword>
<keyword evidence="1" id="KW-0812">Transmembrane</keyword>
<organism evidence="2 3">
    <name type="scientific">Cytobacillus purgationiresistens</name>
    <dbReference type="NCBI Taxonomy" id="863449"/>
    <lineage>
        <taxon>Bacteria</taxon>
        <taxon>Bacillati</taxon>
        <taxon>Bacillota</taxon>
        <taxon>Bacilli</taxon>
        <taxon>Bacillales</taxon>
        <taxon>Bacillaceae</taxon>
        <taxon>Cytobacillus</taxon>
    </lineage>
</organism>
<reference evidence="2 3" key="1">
    <citation type="submission" date="2023-07" db="EMBL/GenBank/DDBJ databases">
        <title>Genomic Encyclopedia of Type Strains, Phase IV (KMG-IV): sequencing the most valuable type-strain genomes for metagenomic binning, comparative biology and taxonomic classification.</title>
        <authorList>
            <person name="Goeker M."/>
        </authorList>
    </citation>
    <scope>NUCLEOTIDE SEQUENCE [LARGE SCALE GENOMIC DNA]</scope>
    <source>
        <strain evidence="2 3">DSM 23494</strain>
    </source>
</reference>
<protein>
    <recommendedName>
        <fullName evidence="4">TMhelix containing protein</fullName>
    </recommendedName>
</protein>
<gene>
    <name evidence="2" type="ORF">J2S17_002649</name>
</gene>
<name>A0ABU0AHN2_9BACI</name>
<feature type="transmembrane region" description="Helical" evidence="1">
    <location>
        <begin position="44"/>
        <end position="65"/>
    </location>
</feature>
<dbReference type="RefSeq" id="WP_307475453.1">
    <property type="nucleotide sequence ID" value="NZ_JAUSUB010000010.1"/>
</dbReference>
<accession>A0ABU0AHN2</accession>
<dbReference type="Proteomes" id="UP001238088">
    <property type="component" value="Unassembled WGS sequence"/>
</dbReference>
<proteinExistence type="predicted"/>
<keyword evidence="3" id="KW-1185">Reference proteome</keyword>
<comment type="caution">
    <text evidence="2">The sequence shown here is derived from an EMBL/GenBank/DDBJ whole genome shotgun (WGS) entry which is preliminary data.</text>
</comment>
<evidence type="ECO:0000313" key="2">
    <source>
        <dbReference type="EMBL" id="MDQ0270764.1"/>
    </source>
</evidence>
<keyword evidence="1" id="KW-1133">Transmembrane helix</keyword>
<evidence type="ECO:0000256" key="1">
    <source>
        <dbReference type="SAM" id="Phobius"/>
    </source>
</evidence>
<evidence type="ECO:0000313" key="3">
    <source>
        <dbReference type="Proteomes" id="UP001238088"/>
    </source>
</evidence>
<evidence type="ECO:0008006" key="4">
    <source>
        <dbReference type="Google" id="ProtNLM"/>
    </source>
</evidence>